<dbReference type="RefSeq" id="XP_046049693.1">
    <property type="nucleotide sequence ID" value="XM_046190200.1"/>
</dbReference>
<organism evidence="2 3">
    <name type="scientific">Fusarium redolens</name>
    <dbReference type="NCBI Taxonomy" id="48865"/>
    <lineage>
        <taxon>Eukaryota</taxon>
        <taxon>Fungi</taxon>
        <taxon>Dikarya</taxon>
        <taxon>Ascomycota</taxon>
        <taxon>Pezizomycotina</taxon>
        <taxon>Sordariomycetes</taxon>
        <taxon>Hypocreomycetidae</taxon>
        <taxon>Hypocreales</taxon>
        <taxon>Nectriaceae</taxon>
        <taxon>Fusarium</taxon>
        <taxon>Fusarium redolens species complex</taxon>
    </lineage>
</organism>
<reference evidence="2" key="1">
    <citation type="journal article" date="2021" name="Nat. Commun.">
        <title>Genetic determinants of endophytism in the Arabidopsis root mycobiome.</title>
        <authorList>
            <person name="Mesny F."/>
            <person name="Miyauchi S."/>
            <person name="Thiergart T."/>
            <person name="Pickel B."/>
            <person name="Atanasova L."/>
            <person name="Karlsson M."/>
            <person name="Huettel B."/>
            <person name="Barry K.W."/>
            <person name="Haridas S."/>
            <person name="Chen C."/>
            <person name="Bauer D."/>
            <person name="Andreopoulos W."/>
            <person name="Pangilinan J."/>
            <person name="LaButti K."/>
            <person name="Riley R."/>
            <person name="Lipzen A."/>
            <person name="Clum A."/>
            <person name="Drula E."/>
            <person name="Henrissat B."/>
            <person name="Kohler A."/>
            <person name="Grigoriev I.V."/>
            <person name="Martin F.M."/>
            <person name="Hacquard S."/>
        </authorList>
    </citation>
    <scope>NUCLEOTIDE SEQUENCE</scope>
    <source>
        <strain evidence="2">MPI-CAGE-AT-0023</strain>
    </source>
</reference>
<evidence type="ECO:0000313" key="2">
    <source>
        <dbReference type="EMBL" id="KAH7250374.1"/>
    </source>
</evidence>
<gene>
    <name evidence="2" type="ORF">BKA55DRAFT_539922</name>
</gene>
<dbReference type="AlphaFoldDB" id="A0A9P9H5A0"/>
<keyword evidence="1" id="KW-0732">Signal</keyword>
<dbReference type="Proteomes" id="UP000720189">
    <property type="component" value="Unassembled WGS sequence"/>
</dbReference>
<proteinExistence type="predicted"/>
<protein>
    <submittedName>
        <fullName evidence="2">Uncharacterized protein</fullName>
    </submittedName>
</protein>
<keyword evidence="3" id="KW-1185">Reference proteome</keyword>
<name>A0A9P9H5A0_FUSRE</name>
<dbReference type="EMBL" id="JAGMUX010000008">
    <property type="protein sequence ID" value="KAH7250374.1"/>
    <property type="molecule type" value="Genomic_DNA"/>
</dbReference>
<feature type="chain" id="PRO_5040496236" evidence="1">
    <location>
        <begin position="24"/>
        <end position="352"/>
    </location>
</feature>
<dbReference type="GeneID" id="70220154"/>
<evidence type="ECO:0000256" key="1">
    <source>
        <dbReference type="SAM" id="SignalP"/>
    </source>
</evidence>
<sequence>MLGFNRIVQLHIVLCWLLTLCLAKDDENYDNSTNYRPRNVTGLGDFYQWVGSYYNATAEVELKPVFGDVWNETLFGANYTDNLCSELKNSTQTVKYDAILSILEKGRWNAGSNSVIFWLTLIPKSSAPFNVSSLGADFTYTSQSRGLQFPLYSVYPSPGGYWRPKEGRGPDIFNFTTSQTKSGAYNLSAILERNMPESYSSNLNLSMPVCNTTELSGDYSVGVQELQSWDTEGWDDFQYPNISVQFDDKTANLTMDAVFSASPYVWPNVSEWSGPTIGSPGATGFIQIRVSGVLDTYHSDLLSLNDTKPVWLRTVGFGNDSSNIGYDSGTTKLSSECTVAIIAITICITMFL</sequence>
<feature type="signal peptide" evidence="1">
    <location>
        <begin position="1"/>
        <end position="23"/>
    </location>
</feature>
<dbReference type="OrthoDB" id="5054768at2759"/>
<evidence type="ECO:0000313" key="3">
    <source>
        <dbReference type="Proteomes" id="UP000720189"/>
    </source>
</evidence>
<accession>A0A9P9H5A0</accession>
<comment type="caution">
    <text evidence="2">The sequence shown here is derived from an EMBL/GenBank/DDBJ whole genome shotgun (WGS) entry which is preliminary data.</text>
</comment>